<dbReference type="EMBL" id="VUJU01002928">
    <property type="protein sequence ID" value="KAF0759650.1"/>
    <property type="molecule type" value="Genomic_DNA"/>
</dbReference>
<organism evidence="1 2">
    <name type="scientific">Aphis craccivora</name>
    <name type="common">Cowpea aphid</name>
    <dbReference type="NCBI Taxonomy" id="307492"/>
    <lineage>
        <taxon>Eukaryota</taxon>
        <taxon>Metazoa</taxon>
        <taxon>Ecdysozoa</taxon>
        <taxon>Arthropoda</taxon>
        <taxon>Hexapoda</taxon>
        <taxon>Insecta</taxon>
        <taxon>Pterygota</taxon>
        <taxon>Neoptera</taxon>
        <taxon>Paraneoptera</taxon>
        <taxon>Hemiptera</taxon>
        <taxon>Sternorrhyncha</taxon>
        <taxon>Aphidomorpha</taxon>
        <taxon>Aphidoidea</taxon>
        <taxon>Aphididae</taxon>
        <taxon>Aphidini</taxon>
        <taxon>Aphis</taxon>
        <taxon>Aphis</taxon>
    </lineage>
</organism>
<dbReference type="Proteomes" id="UP000478052">
    <property type="component" value="Unassembled WGS sequence"/>
</dbReference>
<proteinExistence type="predicted"/>
<sequence>MERLKTYLRNSMKESKLNGLTKLYIHNNIRLDVKEIIDEIAKKT</sequence>
<dbReference type="AlphaFoldDB" id="A0A6G0YQ84"/>
<comment type="caution">
    <text evidence="1">The sequence shown here is derived from an EMBL/GenBank/DDBJ whole genome shotgun (WGS) entry which is preliminary data.</text>
</comment>
<dbReference type="OrthoDB" id="6621209at2759"/>
<reference evidence="1 2" key="1">
    <citation type="submission" date="2019-08" db="EMBL/GenBank/DDBJ databases">
        <title>Whole genome of Aphis craccivora.</title>
        <authorList>
            <person name="Voronova N.V."/>
            <person name="Shulinski R.S."/>
            <person name="Bandarenka Y.V."/>
            <person name="Zhorov D.G."/>
            <person name="Warner D."/>
        </authorList>
    </citation>
    <scope>NUCLEOTIDE SEQUENCE [LARGE SCALE GENOMIC DNA]</scope>
    <source>
        <strain evidence="1">180601</strain>
        <tissue evidence="1">Whole Body</tissue>
    </source>
</reference>
<gene>
    <name evidence="1" type="ORF">FWK35_00019439</name>
</gene>
<keyword evidence="2" id="KW-1185">Reference proteome</keyword>
<evidence type="ECO:0000313" key="1">
    <source>
        <dbReference type="EMBL" id="KAF0759650.1"/>
    </source>
</evidence>
<accession>A0A6G0YQ84</accession>
<protein>
    <submittedName>
        <fullName evidence="1">52 kDa repressor of the inhibitor of the protein kinase-like</fullName>
    </submittedName>
</protein>
<name>A0A6G0YQ84_APHCR</name>
<evidence type="ECO:0000313" key="2">
    <source>
        <dbReference type="Proteomes" id="UP000478052"/>
    </source>
</evidence>